<gene>
    <name evidence="3" type="ORF">Tco_0769696</name>
</gene>
<dbReference type="Gene3D" id="3.40.50.300">
    <property type="entry name" value="P-loop containing nucleotide triphosphate hydrolases"/>
    <property type="match status" value="1"/>
</dbReference>
<protein>
    <submittedName>
        <fullName evidence="3">Hyper-sensitivity-related 4-like protein</fullName>
    </submittedName>
</protein>
<reference evidence="3" key="2">
    <citation type="submission" date="2022-01" db="EMBL/GenBank/DDBJ databases">
        <authorList>
            <person name="Yamashiro T."/>
            <person name="Shiraishi A."/>
            <person name="Satake H."/>
            <person name="Nakayama K."/>
        </authorList>
    </citation>
    <scope>NUCLEOTIDE SEQUENCE</scope>
</reference>
<dbReference type="Gene3D" id="6.10.280.40">
    <property type="match status" value="1"/>
</dbReference>
<evidence type="ECO:0000313" key="4">
    <source>
        <dbReference type="Proteomes" id="UP001151760"/>
    </source>
</evidence>
<dbReference type="PANTHER" id="PTHR23070">
    <property type="entry name" value="BCS1 AAA-TYPE ATPASE"/>
    <property type="match status" value="1"/>
</dbReference>
<evidence type="ECO:0000259" key="2">
    <source>
        <dbReference type="Pfam" id="PF25568"/>
    </source>
</evidence>
<dbReference type="Pfam" id="PF00004">
    <property type="entry name" value="AAA"/>
    <property type="match status" value="1"/>
</dbReference>
<comment type="caution">
    <text evidence="3">The sequence shown here is derived from an EMBL/GenBank/DDBJ whole genome shotgun (WGS) entry which is preliminary data.</text>
</comment>
<dbReference type="InterPro" id="IPR058017">
    <property type="entry name" value="At3g28540-like_C"/>
</dbReference>
<evidence type="ECO:0000259" key="1">
    <source>
        <dbReference type="Pfam" id="PF00004"/>
    </source>
</evidence>
<keyword evidence="4" id="KW-1185">Reference proteome</keyword>
<feature type="domain" description="AAA+ ATPase At3g28540-like C-terminal" evidence="2">
    <location>
        <begin position="154"/>
        <end position="198"/>
    </location>
</feature>
<accession>A0ABQ4ZAF6</accession>
<dbReference type="InterPro" id="IPR050747">
    <property type="entry name" value="Mitochondrial_chaperone_BCS1"/>
</dbReference>
<reference evidence="3" key="1">
    <citation type="journal article" date="2022" name="Int. J. Mol. Sci.">
        <title>Draft Genome of Tanacetum Coccineum: Genomic Comparison of Closely Related Tanacetum-Family Plants.</title>
        <authorList>
            <person name="Yamashiro T."/>
            <person name="Shiraishi A."/>
            <person name="Nakayama K."/>
            <person name="Satake H."/>
        </authorList>
    </citation>
    <scope>NUCLEOTIDE SEQUENCE</scope>
</reference>
<evidence type="ECO:0000313" key="3">
    <source>
        <dbReference type="EMBL" id="GJS87060.1"/>
    </source>
</evidence>
<proteinExistence type="predicted"/>
<organism evidence="3 4">
    <name type="scientific">Tanacetum coccineum</name>
    <dbReference type="NCBI Taxonomy" id="301880"/>
    <lineage>
        <taxon>Eukaryota</taxon>
        <taxon>Viridiplantae</taxon>
        <taxon>Streptophyta</taxon>
        <taxon>Embryophyta</taxon>
        <taxon>Tracheophyta</taxon>
        <taxon>Spermatophyta</taxon>
        <taxon>Magnoliopsida</taxon>
        <taxon>eudicotyledons</taxon>
        <taxon>Gunneridae</taxon>
        <taxon>Pentapetalae</taxon>
        <taxon>asterids</taxon>
        <taxon>campanulids</taxon>
        <taxon>Asterales</taxon>
        <taxon>Asteraceae</taxon>
        <taxon>Asteroideae</taxon>
        <taxon>Anthemideae</taxon>
        <taxon>Anthemidinae</taxon>
        <taxon>Tanacetum</taxon>
    </lineage>
</organism>
<dbReference type="SUPFAM" id="SSF52540">
    <property type="entry name" value="P-loop containing nucleoside triphosphate hydrolases"/>
    <property type="match status" value="1"/>
</dbReference>
<dbReference type="InterPro" id="IPR027417">
    <property type="entry name" value="P-loop_NTPase"/>
</dbReference>
<dbReference type="Pfam" id="PF25568">
    <property type="entry name" value="AAA_lid_At3g28540"/>
    <property type="match status" value="1"/>
</dbReference>
<dbReference type="Proteomes" id="UP001151760">
    <property type="component" value="Unassembled WGS sequence"/>
</dbReference>
<sequence>MCRVRGKPTNRKHAKLDQQPGALVTCWRMTSAPDPLWIYGYRAMNGVSHKVRAATDVVVLQAFFNSREPTTVLYESVLNRGVAVVMPSTGSFEAYIANNDRKITLSGLLKFIDGLWSSYGDERIIVFITNHKDSLDEALLRPGRIDVHLEMSYCTYGVFKVLASTYLQVKEEEKLEVFHVVKYLLEKVKATLAEIANQCNQILFTS</sequence>
<name>A0ABQ4ZAF6_9ASTR</name>
<dbReference type="EMBL" id="BQNB010011168">
    <property type="protein sequence ID" value="GJS87060.1"/>
    <property type="molecule type" value="Genomic_DNA"/>
</dbReference>
<feature type="domain" description="ATPase AAA-type core" evidence="1">
    <location>
        <begin position="99"/>
        <end position="152"/>
    </location>
</feature>
<dbReference type="InterPro" id="IPR003959">
    <property type="entry name" value="ATPase_AAA_core"/>
</dbReference>